<protein>
    <submittedName>
        <fullName evidence="1">Uncharacterized protein</fullName>
    </submittedName>
</protein>
<accession>A0A9Q1EHT9</accession>
<dbReference type="EMBL" id="JAINUF010000017">
    <property type="protein sequence ID" value="KAJ8339056.1"/>
    <property type="molecule type" value="Genomic_DNA"/>
</dbReference>
<reference evidence="1" key="1">
    <citation type="journal article" date="2023" name="Science">
        <title>Genome structures resolve the early diversification of teleost fishes.</title>
        <authorList>
            <person name="Parey E."/>
            <person name="Louis A."/>
            <person name="Montfort J."/>
            <person name="Bouchez O."/>
            <person name="Roques C."/>
            <person name="Iampietro C."/>
            <person name="Lluch J."/>
            <person name="Castinel A."/>
            <person name="Donnadieu C."/>
            <person name="Desvignes T."/>
            <person name="Floi Bucao C."/>
            <person name="Jouanno E."/>
            <person name="Wen M."/>
            <person name="Mejri S."/>
            <person name="Dirks R."/>
            <person name="Jansen H."/>
            <person name="Henkel C."/>
            <person name="Chen W.J."/>
            <person name="Zahm M."/>
            <person name="Cabau C."/>
            <person name="Klopp C."/>
            <person name="Thompson A.W."/>
            <person name="Robinson-Rechavi M."/>
            <person name="Braasch I."/>
            <person name="Lecointre G."/>
            <person name="Bobe J."/>
            <person name="Postlethwait J.H."/>
            <person name="Berthelot C."/>
            <person name="Roest Crollius H."/>
            <person name="Guiguen Y."/>
        </authorList>
    </citation>
    <scope>NUCLEOTIDE SEQUENCE</scope>
    <source>
        <strain evidence="1">WJC10195</strain>
    </source>
</reference>
<proteinExistence type="predicted"/>
<name>A0A9Q1EHT9_SYNKA</name>
<keyword evidence="2" id="KW-1185">Reference proteome</keyword>
<gene>
    <name evidence="1" type="ORF">SKAU_G00358420</name>
</gene>
<dbReference type="Proteomes" id="UP001152622">
    <property type="component" value="Chromosome 17"/>
</dbReference>
<evidence type="ECO:0000313" key="1">
    <source>
        <dbReference type="EMBL" id="KAJ8339056.1"/>
    </source>
</evidence>
<sequence length="102" mass="11404">MLSTRRESGFARLAPASLLHLNRRFFSRHYRKGKGVVGRLIAPPDNSRSARFHWSIGSAGLRESLGKGPGAERYLPVFMVSRFQKHAGSRDCLHSEAPVLQC</sequence>
<organism evidence="1 2">
    <name type="scientific">Synaphobranchus kaupii</name>
    <name type="common">Kaup's arrowtooth eel</name>
    <dbReference type="NCBI Taxonomy" id="118154"/>
    <lineage>
        <taxon>Eukaryota</taxon>
        <taxon>Metazoa</taxon>
        <taxon>Chordata</taxon>
        <taxon>Craniata</taxon>
        <taxon>Vertebrata</taxon>
        <taxon>Euteleostomi</taxon>
        <taxon>Actinopterygii</taxon>
        <taxon>Neopterygii</taxon>
        <taxon>Teleostei</taxon>
        <taxon>Anguilliformes</taxon>
        <taxon>Synaphobranchidae</taxon>
        <taxon>Synaphobranchus</taxon>
    </lineage>
</organism>
<comment type="caution">
    <text evidence="1">The sequence shown here is derived from an EMBL/GenBank/DDBJ whole genome shotgun (WGS) entry which is preliminary data.</text>
</comment>
<evidence type="ECO:0000313" key="2">
    <source>
        <dbReference type="Proteomes" id="UP001152622"/>
    </source>
</evidence>
<dbReference type="AlphaFoldDB" id="A0A9Q1EHT9"/>